<evidence type="ECO:0000313" key="2">
    <source>
        <dbReference type="EMBL" id="GGA33506.1"/>
    </source>
</evidence>
<gene>
    <name evidence="2" type="ORF">GCM10010981_23030</name>
</gene>
<evidence type="ECO:0000256" key="1">
    <source>
        <dbReference type="SAM" id="Phobius"/>
    </source>
</evidence>
<accession>A0ABQ1FXQ5</accession>
<keyword evidence="1" id="KW-0812">Transmembrane</keyword>
<comment type="caution">
    <text evidence="2">The sequence shown here is derived from an EMBL/GenBank/DDBJ whole genome shotgun (WGS) entry which is preliminary data.</text>
</comment>
<name>A0ABQ1FXQ5_9GAMM</name>
<sequence>MKNETMDKLGLLAMLRFVFVLAPVTGAVSFSCYTILELMKAHNLKGWMFVPNVLALALLYYLADVLVLRDLKRKWGELRESK</sequence>
<proteinExistence type="predicted"/>
<reference evidence="3" key="1">
    <citation type="journal article" date="2019" name="Int. J. Syst. Evol. Microbiol.">
        <title>The Global Catalogue of Microorganisms (GCM) 10K type strain sequencing project: providing services to taxonomists for standard genome sequencing and annotation.</title>
        <authorList>
            <consortium name="The Broad Institute Genomics Platform"/>
            <consortium name="The Broad Institute Genome Sequencing Center for Infectious Disease"/>
            <person name="Wu L."/>
            <person name="Ma J."/>
        </authorList>
    </citation>
    <scope>NUCLEOTIDE SEQUENCE [LARGE SCALE GENOMIC DNA]</scope>
    <source>
        <strain evidence="3">CGMCC 1.15439</strain>
    </source>
</reference>
<keyword evidence="3" id="KW-1185">Reference proteome</keyword>
<keyword evidence="1" id="KW-0472">Membrane</keyword>
<feature type="transmembrane region" description="Helical" evidence="1">
    <location>
        <begin position="12"/>
        <end position="36"/>
    </location>
</feature>
<dbReference type="EMBL" id="BMJA01000002">
    <property type="protein sequence ID" value="GGA33506.1"/>
    <property type="molecule type" value="Genomic_DNA"/>
</dbReference>
<feature type="transmembrane region" description="Helical" evidence="1">
    <location>
        <begin position="48"/>
        <end position="68"/>
    </location>
</feature>
<organism evidence="2 3">
    <name type="scientific">Dyella nitratireducens</name>
    <dbReference type="NCBI Taxonomy" id="1849580"/>
    <lineage>
        <taxon>Bacteria</taxon>
        <taxon>Pseudomonadati</taxon>
        <taxon>Pseudomonadota</taxon>
        <taxon>Gammaproteobacteria</taxon>
        <taxon>Lysobacterales</taxon>
        <taxon>Rhodanobacteraceae</taxon>
        <taxon>Dyella</taxon>
    </lineage>
</organism>
<protein>
    <submittedName>
        <fullName evidence="2">Uncharacterized protein</fullName>
    </submittedName>
</protein>
<dbReference type="PROSITE" id="PS51257">
    <property type="entry name" value="PROKAR_LIPOPROTEIN"/>
    <property type="match status" value="1"/>
</dbReference>
<dbReference type="Proteomes" id="UP000620046">
    <property type="component" value="Unassembled WGS sequence"/>
</dbReference>
<evidence type="ECO:0000313" key="3">
    <source>
        <dbReference type="Proteomes" id="UP000620046"/>
    </source>
</evidence>
<dbReference type="RefSeq" id="WP_188794485.1">
    <property type="nucleotide sequence ID" value="NZ_BMJA01000002.1"/>
</dbReference>
<keyword evidence="1" id="KW-1133">Transmembrane helix</keyword>